<evidence type="ECO:0000256" key="9">
    <source>
        <dbReference type="PIRSR" id="PIRSR601233-1"/>
    </source>
</evidence>
<dbReference type="Proteomes" id="UP000598467">
    <property type="component" value="Unassembled WGS sequence"/>
</dbReference>
<dbReference type="Gene3D" id="3.90.1860.10">
    <property type="entry name" value="tRNA-splicing ligase RtcB"/>
    <property type="match status" value="1"/>
</dbReference>
<protein>
    <recommendedName>
        <fullName evidence="1">3'-phosphate/5'-hydroxy nucleic acid ligase</fullName>
        <ecNumber evidence="1">6.5.1.8</ecNumber>
    </recommendedName>
</protein>
<name>A0A926P0T1_9HYPH</name>
<keyword evidence="2 13" id="KW-0436">Ligase</keyword>
<dbReference type="PANTHER" id="PTHR11118:SF1">
    <property type="entry name" value="RNA-SPLICING LIGASE RTCB HOMOLOG"/>
    <property type="match status" value="1"/>
</dbReference>
<evidence type="ECO:0000256" key="8">
    <source>
        <dbReference type="ARBA" id="ARBA00047746"/>
    </source>
</evidence>
<proteinExistence type="predicted"/>
<accession>A0A926P0T1</accession>
<dbReference type="PANTHER" id="PTHR11118">
    <property type="entry name" value="RNA-SPLICING LIGASE RTCB HOMOLOG"/>
    <property type="match status" value="1"/>
</dbReference>
<organism evidence="13 14">
    <name type="scientific">Roseibium aggregatum</name>
    <dbReference type="NCBI Taxonomy" id="187304"/>
    <lineage>
        <taxon>Bacteria</taxon>
        <taxon>Pseudomonadati</taxon>
        <taxon>Pseudomonadota</taxon>
        <taxon>Alphaproteobacteria</taxon>
        <taxon>Hyphomicrobiales</taxon>
        <taxon>Stappiaceae</taxon>
        <taxon>Roseibium</taxon>
    </lineage>
</organism>
<evidence type="ECO:0000256" key="10">
    <source>
        <dbReference type="PIRSR" id="PIRSR601233-2"/>
    </source>
</evidence>
<dbReference type="EC" id="6.5.1.8" evidence="1"/>
<evidence type="ECO:0000256" key="11">
    <source>
        <dbReference type="PIRSR" id="PIRSR601233-3"/>
    </source>
</evidence>
<evidence type="ECO:0000256" key="6">
    <source>
        <dbReference type="ARBA" id="ARBA00023134"/>
    </source>
</evidence>
<evidence type="ECO:0000256" key="1">
    <source>
        <dbReference type="ARBA" id="ARBA00012726"/>
    </source>
</evidence>
<dbReference type="GO" id="GO:0046872">
    <property type="term" value="F:metal ion binding"/>
    <property type="evidence" value="ECO:0007669"/>
    <property type="project" value="UniProtKB-KW"/>
</dbReference>
<comment type="catalytic activity">
    <reaction evidence="8">
        <text>a 3'-end 3'-phospho-ribonucleotide-RNA + a 5'-end dephospho-ribonucleoside-RNA + GTP = a ribonucleotidyl-ribonucleotide-RNA + GMP + diphosphate</text>
        <dbReference type="Rhea" id="RHEA:68076"/>
        <dbReference type="Rhea" id="RHEA-COMP:10463"/>
        <dbReference type="Rhea" id="RHEA-COMP:13936"/>
        <dbReference type="Rhea" id="RHEA-COMP:17355"/>
        <dbReference type="ChEBI" id="CHEBI:33019"/>
        <dbReference type="ChEBI" id="CHEBI:37565"/>
        <dbReference type="ChEBI" id="CHEBI:58115"/>
        <dbReference type="ChEBI" id="CHEBI:83062"/>
        <dbReference type="ChEBI" id="CHEBI:138284"/>
        <dbReference type="ChEBI" id="CHEBI:173118"/>
        <dbReference type="EC" id="6.5.1.8"/>
    </reaction>
</comment>
<comment type="cofactor">
    <cofactor evidence="11">
        <name>Mn(2+)</name>
        <dbReference type="ChEBI" id="CHEBI:29035"/>
    </cofactor>
    <text evidence="11">Binds 2 manganese ions per subunit.</text>
</comment>
<feature type="binding site" evidence="11">
    <location>
        <position position="173"/>
    </location>
    <ligand>
        <name>Mn(2+)</name>
        <dbReference type="ChEBI" id="CHEBI:29035"/>
        <label>2</label>
    </ligand>
</feature>
<evidence type="ECO:0000256" key="12">
    <source>
        <dbReference type="SAM" id="MobiDB-lite"/>
    </source>
</evidence>
<dbReference type="GO" id="GO:0170057">
    <property type="term" value="F:RNA ligase (GTP) activity"/>
    <property type="evidence" value="ECO:0007669"/>
    <property type="project" value="UniProtKB-EC"/>
</dbReference>
<evidence type="ECO:0000256" key="5">
    <source>
        <dbReference type="ARBA" id="ARBA00022800"/>
    </source>
</evidence>
<feature type="active site" description="GMP-histidine intermediate" evidence="9">
    <location>
        <position position="294"/>
    </location>
</feature>
<comment type="caution">
    <text evidence="13">The sequence shown here is derived from an EMBL/GenBank/DDBJ whole genome shotgun (WGS) entry which is preliminary data.</text>
</comment>
<dbReference type="InterPro" id="IPR001233">
    <property type="entry name" value="RtcB"/>
</dbReference>
<dbReference type="GO" id="GO:0006396">
    <property type="term" value="P:RNA processing"/>
    <property type="evidence" value="ECO:0007669"/>
    <property type="project" value="InterPro"/>
</dbReference>
<dbReference type="Pfam" id="PF01139">
    <property type="entry name" value="RtcB"/>
    <property type="match status" value="2"/>
</dbReference>
<feature type="binding site" evidence="10">
    <location>
        <position position="276"/>
    </location>
    <ligand>
        <name>GMP</name>
        <dbReference type="ChEBI" id="CHEBI:58115"/>
    </ligand>
</feature>
<keyword evidence="3 11" id="KW-0479">Metal-binding</keyword>
<dbReference type="EMBL" id="JABFCZ010000011">
    <property type="protein sequence ID" value="MBD1546868.1"/>
    <property type="molecule type" value="Genomic_DNA"/>
</dbReference>
<evidence type="ECO:0000313" key="13">
    <source>
        <dbReference type="EMBL" id="MBD1546868.1"/>
    </source>
</evidence>
<evidence type="ECO:0000256" key="3">
    <source>
        <dbReference type="ARBA" id="ARBA00022723"/>
    </source>
</evidence>
<dbReference type="GO" id="GO:0042245">
    <property type="term" value="P:RNA repair"/>
    <property type="evidence" value="ECO:0007669"/>
    <property type="project" value="UniProtKB-KW"/>
</dbReference>
<reference evidence="13" key="1">
    <citation type="submission" date="2020-05" db="EMBL/GenBank/DDBJ databases">
        <title>Identification of trans-AT polyketide cluster in two marine bacteria, producers of a novel glutaramide-containing polyketide sesbanimide D and analogs.</title>
        <authorList>
            <person name="Kacar D."/>
            <person name="Rodriguez P."/>
            <person name="Canedo L."/>
            <person name="Gonzalez E."/>
            <person name="Galan B."/>
            <person name="De La Calle F."/>
            <person name="Garcia J.L."/>
        </authorList>
    </citation>
    <scope>NUCLEOTIDE SEQUENCE</scope>
    <source>
        <strain evidence="13">PHM038</strain>
    </source>
</reference>
<sequence>MGNSIPDAGPADAAPASIHMFYSEASWIEGAAVDQLRHVAGLDGVRAVAAFPDLHPGKYGPVGSAILSERIYPPLIGNDIGCGMSLFALGIPARKLRLDKAAVKLRALEGPWDGDASQRLVEAGLASDLHPQALGTIGGGNHFCELQVVDRVCDGTALADAGLAEGQLVMLVHSGSRSLGMAVFNDVDQAHEGLAAGSSEAANYLNRHNDAVAWAGLNRQIIAERAASALRADLTLVADAPHNLIEVFDGLYLHRKGAAKADGGLVPLAGSRDALSYLVRPTGTKPEALASLAHGSGRKYDRASMAGRAGATKSDRKQLERTSFGGYVVCEDRQLLIEEAPVAYKPSGQVLADLEAAGLATAVASLKPLLTFKKAKAERDTGDKETWKRVRKRREKS</sequence>
<feature type="binding site" evidence="11">
    <location>
        <position position="142"/>
    </location>
    <ligand>
        <name>Mn(2+)</name>
        <dbReference type="ChEBI" id="CHEBI:29035"/>
        <label>1</label>
    </ligand>
</feature>
<feature type="region of interest" description="Disordered" evidence="12">
    <location>
        <begin position="377"/>
        <end position="397"/>
    </location>
</feature>
<keyword evidence="7 11" id="KW-0464">Manganese</keyword>
<dbReference type="GO" id="GO:0005525">
    <property type="term" value="F:GTP binding"/>
    <property type="evidence" value="ECO:0007669"/>
    <property type="project" value="UniProtKB-KW"/>
</dbReference>
<dbReference type="GO" id="GO:0003972">
    <property type="term" value="F:RNA ligase (ATP) activity"/>
    <property type="evidence" value="ECO:0007669"/>
    <property type="project" value="TreeGrafter"/>
</dbReference>
<gene>
    <name evidence="13" type="ORF">HK439_11385</name>
</gene>
<dbReference type="InterPro" id="IPR017510">
    <property type="entry name" value="RtcB2"/>
</dbReference>
<keyword evidence="5" id="KW-0692">RNA repair</keyword>
<feature type="binding site" evidence="10">
    <location>
        <begin position="242"/>
        <end position="243"/>
    </location>
    <ligand>
        <name>GMP</name>
        <dbReference type="ChEBI" id="CHEBI:58115"/>
    </ligand>
</feature>
<feature type="binding site" evidence="10">
    <location>
        <begin position="294"/>
        <end position="297"/>
    </location>
    <ligand>
        <name>GMP</name>
        <dbReference type="ChEBI" id="CHEBI:58115"/>
    </ligand>
</feature>
<evidence type="ECO:0000256" key="2">
    <source>
        <dbReference type="ARBA" id="ARBA00022598"/>
    </source>
</evidence>
<feature type="binding site" evidence="11">
    <location>
        <position position="242"/>
    </location>
    <ligand>
        <name>Mn(2+)</name>
        <dbReference type="ChEBI" id="CHEBI:29035"/>
        <label>2</label>
    </ligand>
</feature>
<feature type="binding site" evidence="10">
    <location>
        <position position="373"/>
    </location>
    <ligand>
        <name>GMP</name>
        <dbReference type="ChEBI" id="CHEBI:58115"/>
    </ligand>
</feature>
<dbReference type="NCBIfam" id="NF007153">
    <property type="entry name" value="PRK09588.1"/>
    <property type="match status" value="1"/>
</dbReference>
<keyword evidence="4 10" id="KW-0547">Nucleotide-binding</keyword>
<evidence type="ECO:0000256" key="4">
    <source>
        <dbReference type="ARBA" id="ARBA00022741"/>
    </source>
</evidence>
<dbReference type="NCBIfam" id="TIGR03073">
    <property type="entry name" value="release_rtcB"/>
    <property type="match status" value="1"/>
</dbReference>
<evidence type="ECO:0000313" key="14">
    <source>
        <dbReference type="Proteomes" id="UP000598467"/>
    </source>
</evidence>
<evidence type="ECO:0000256" key="7">
    <source>
        <dbReference type="ARBA" id="ARBA00023211"/>
    </source>
</evidence>
<feature type="binding site" evidence="10">
    <location>
        <begin position="141"/>
        <end position="145"/>
    </location>
    <ligand>
        <name>GMP</name>
        <dbReference type="ChEBI" id="CHEBI:58115"/>
    </ligand>
</feature>
<dbReference type="AlphaFoldDB" id="A0A926P0T1"/>
<dbReference type="InterPro" id="IPR036025">
    <property type="entry name" value="RtcB-like_sf"/>
</dbReference>
<feature type="compositionally biased region" description="Basic and acidic residues" evidence="12">
    <location>
        <begin position="377"/>
        <end position="388"/>
    </location>
</feature>
<keyword evidence="6 10" id="KW-0342">GTP-binding</keyword>
<dbReference type="RefSeq" id="WP_190291622.1">
    <property type="nucleotide sequence ID" value="NZ_JABFCZ010000011.1"/>
</dbReference>
<dbReference type="SUPFAM" id="SSF103365">
    <property type="entry name" value="Hypothetical protein PH1602"/>
    <property type="match status" value="1"/>
</dbReference>